<evidence type="ECO:0000256" key="13">
    <source>
        <dbReference type="ARBA" id="ARBA00042864"/>
    </source>
</evidence>
<dbReference type="InterPro" id="IPR020562">
    <property type="entry name" value="PRibGlycinamide_synth_N"/>
</dbReference>
<keyword evidence="6" id="KW-0479">Metal-binding</keyword>
<keyword evidence="7 15" id="KW-0547">Nucleotide-binding</keyword>
<dbReference type="SMART" id="SM01209">
    <property type="entry name" value="GARS_A"/>
    <property type="match status" value="1"/>
</dbReference>
<dbReference type="PROSITE" id="PS50975">
    <property type="entry name" value="ATP_GRASP"/>
    <property type="match status" value="1"/>
</dbReference>
<evidence type="ECO:0000256" key="8">
    <source>
        <dbReference type="ARBA" id="ARBA00022755"/>
    </source>
</evidence>
<feature type="domain" description="ATP-grasp" evidence="16">
    <location>
        <begin position="107"/>
        <end position="313"/>
    </location>
</feature>
<dbReference type="EMBL" id="NRRE01000028">
    <property type="protein sequence ID" value="MBK1698666.1"/>
    <property type="molecule type" value="Genomic_DNA"/>
</dbReference>
<dbReference type="FunFam" id="3.30.470.20:FF:000018">
    <property type="entry name" value="Trifunctional purine biosynthetic protein adenosine-3"/>
    <property type="match status" value="1"/>
</dbReference>
<dbReference type="SMART" id="SM01210">
    <property type="entry name" value="GARS_C"/>
    <property type="match status" value="1"/>
</dbReference>
<name>A0A934V1Q1_9PROT</name>
<dbReference type="GO" id="GO:0009113">
    <property type="term" value="P:purine nucleobase biosynthetic process"/>
    <property type="evidence" value="ECO:0007669"/>
    <property type="project" value="InterPro"/>
</dbReference>
<evidence type="ECO:0000256" key="10">
    <source>
        <dbReference type="ARBA" id="ARBA00023211"/>
    </source>
</evidence>
<evidence type="ECO:0000313" key="17">
    <source>
        <dbReference type="EMBL" id="MBK1698666.1"/>
    </source>
</evidence>
<dbReference type="PANTHER" id="PTHR43472:SF1">
    <property type="entry name" value="PHOSPHORIBOSYLAMINE--GLYCINE LIGASE, CHLOROPLASTIC"/>
    <property type="match status" value="1"/>
</dbReference>
<dbReference type="SUPFAM" id="SSF51246">
    <property type="entry name" value="Rudiment single hybrid motif"/>
    <property type="match status" value="1"/>
</dbReference>
<dbReference type="Pfam" id="PF02843">
    <property type="entry name" value="GARS_C"/>
    <property type="match status" value="1"/>
</dbReference>
<sequence>MKILVVGGGGREHALCWALAASPLCDELYCAPGNAGIAEEATCLEIAADDVDALVKAASDKAVDLVVVGPEAPLVAGLVDALEAAGIRAFGPSKAAAELEGSKAFAKYLCDQHGIPTAAFQRFTDPAEAKAYVASQPLPIVVKADGLAAGKGVTVCQSHAEAERAIEEALVDKRFGAAGDSVIVEECLTGQEVSAFALVDGDTALMLPCAQDHKAAYDGDTGPNTGGMGAYSPTPLVDEATAEVIQSTILQPTVDAMKAEGRPFKGLLYAGLMMTPDGPKVLEYNVRFGDPECQVLMMRLMSDLLPALLAACDGVLDSFDMRWFAETAVSVVLAARGYPGSYEKGEAIGGLEALKELDDVIAFHAGTKADGDGTVRSNGGRVLTMTALGGSIEEARQRAYTAIDQIDWPGGFCRRDIGWHALGKLTIETED</sequence>
<protein>
    <recommendedName>
        <fullName evidence="4 14">Phosphoribosylamine--glycine ligase</fullName>
        <ecNumber evidence="4 14">6.3.4.13</ecNumber>
    </recommendedName>
    <alternativeName>
        <fullName evidence="14">GARS</fullName>
    </alternativeName>
    <alternativeName>
        <fullName evidence="12 14">Glycinamide ribonucleotide synthetase</fullName>
    </alternativeName>
    <alternativeName>
        <fullName evidence="13 14">Phosphoribosylglycinamide synthetase</fullName>
    </alternativeName>
</protein>
<dbReference type="SUPFAM" id="SSF52440">
    <property type="entry name" value="PreATP-grasp domain"/>
    <property type="match status" value="1"/>
</dbReference>
<reference evidence="17" key="1">
    <citation type="submission" date="2017-08" db="EMBL/GenBank/DDBJ databases">
        <authorList>
            <person name="Imhoff J.F."/>
            <person name="Rahn T."/>
            <person name="Kuenzel S."/>
            <person name="Neulinger S.C."/>
        </authorList>
    </citation>
    <scope>NUCLEOTIDE SEQUENCE</scope>
    <source>
        <strain evidence="17">DSM 9154</strain>
    </source>
</reference>
<dbReference type="Pfam" id="PF02844">
    <property type="entry name" value="GARS_N"/>
    <property type="match status" value="1"/>
</dbReference>
<proteinExistence type="inferred from homology"/>
<evidence type="ECO:0000256" key="11">
    <source>
        <dbReference type="ARBA" id="ARBA00038345"/>
    </source>
</evidence>
<keyword evidence="18" id="KW-1185">Reference proteome</keyword>
<dbReference type="InterPro" id="IPR011761">
    <property type="entry name" value="ATP-grasp"/>
</dbReference>
<gene>
    <name evidence="14" type="primary">purD</name>
    <name evidence="17" type="ORF">CKO21_15570</name>
</gene>
<dbReference type="RefSeq" id="WP_027289638.1">
    <property type="nucleotide sequence ID" value="NZ_NRRE01000028.1"/>
</dbReference>
<dbReference type="Proteomes" id="UP000778970">
    <property type="component" value="Unassembled WGS sequence"/>
</dbReference>
<comment type="cofactor">
    <cofactor evidence="2">
        <name>Mg(2+)</name>
        <dbReference type="ChEBI" id="CHEBI:18420"/>
    </cofactor>
</comment>
<dbReference type="InterPro" id="IPR037123">
    <property type="entry name" value="PRibGlycinamide_synth_C_sf"/>
</dbReference>
<evidence type="ECO:0000256" key="4">
    <source>
        <dbReference type="ARBA" id="ARBA00013255"/>
    </source>
</evidence>
<dbReference type="InterPro" id="IPR000115">
    <property type="entry name" value="PRibGlycinamide_synth"/>
</dbReference>
<dbReference type="InterPro" id="IPR020561">
    <property type="entry name" value="PRibGlycinamid_synth_ATP-grasp"/>
</dbReference>
<dbReference type="GO" id="GO:0046872">
    <property type="term" value="F:metal ion binding"/>
    <property type="evidence" value="ECO:0007669"/>
    <property type="project" value="UniProtKB-KW"/>
</dbReference>
<evidence type="ECO:0000256" key="14">
    <source>
        <dbReference type="HAMAP-Rule" id="MF_00138"/>
    </source>
</evidence>
<reference evidence="17" key="2">
    <citation type="journal article" date="2020" name="Microorganisms">
        <title>Osmotic Adaptation and Compatible Solute Biosynthesis of Phototrophic Bacteria as Revealed from Genome Analyses.</title>
        <authorList>
            <person name="Imhoff J.F."/>
            <person name="Rahn T."/>
            <person name="Kunzel S."/>
            <person name="Keller A."/>
            <person name="Neulinger S.C."/>
        </authorList>
    </citation>
    <scope>NUCLEOTIDE SEQUENCE</scope>
    <source>
        <strain evidence="17">DSM 9154</strain>
    </source>
</reference>
<dbReference type="PANTHER" id="PTHR43472">
    <property type="entry name" value="PHOSPHORIBOSYLAMINE--GLYCINE LIGASE"/>
    <property type="match status" value="1"/>
</dbReference>
<comment type="pathway">
    <text evidence="3 14">Purine metabolism; IMP biosynthesis via de novo pathway; N(1)-(5-phospho-D-ribosyl)glycinamide from 5-phospho-alpha-D-ribose 1-diphosphate: step 2/2.</text>
</comment>
<evidence type="ECO:0000256" key="12">
    <source>
        <dbReference type="ARBA" id="ARBA00042242"/>
    </source>
</evidence>
<keyword evidence="10" id="KW-0464">Manganese</keyword>
<organism evidence="17 18">
    <name type="scientific">Rhodovibrio salinarum</name>
    <dbReference type="NCBI Taxonomy" id="1087"/>
    <lineage>
        <taxon>Bacteria</taxon>
        <taxon>Pseudomonadati</taxon>
        <taxon>Pseudomonadota</taxon>
        <taxon>Alphaproteobacteria</taxon>
        <taxon>Rhodospirillales</taxon>
        <taxon>Rhodovibrionaceae</taxon>
        <taxon>Rhodovibrio</taxon>
    </lineage>
</organism>
<accession>A0A934V1Q1</accession>
<evidence type="ECO:0000256" key="6">
    <source>
        <dbReference type="ARBA" id="ARBA00022723"/>
    </source>
</evidence>
<dbReference type="PROSITE" id="PS00184">
    <property type="entry name" value="GARS"/>
    <property type="match status" value="1"/>
</dbReference>
<dbReference type="InterPro" id="IPR020559">
    <property type="entry name" value="PRibGlycinamide_synth_CS"/>
</dbReference>
<keyword evidence="9 15" id="KW-0067">ATP-binding</keyword>
<dbReference type="Gene3D" id="3.90.600.10">
    <property type="entry name" value="Phosphoribosylglycinamide synthetase, C-terminal domain"/>
    <property type="match status" value="1"/>
</dbReference>
<dbReference type="Gene3D" id="3.30.1490.20">
    <property type="entry name" value="ATP-grasp fold, A domain"/>
    <property type="match status" value="1"/>
</dbReference>
<dbReference type="Pfam" id="PF01071">
    <property type="entry name" value="GARS_A"/>
    <property type="match status" value="1"/>
</dbReference>
<dbReference type="AlphaFoldDB" id="A0A934V1Q1"/>
<dbReference type="Gene3D" id="3.40.50.20">
    <property type="match status" value="1"/>
</dbReference>
<dbReference type="EC" id="6.3.4.13" evidence="4 14"/>
<dbReference type="GO" id="GO:0004637">
    <property type="term" value="F:phosphoribosylamine-glycine ligase activity"/>
    <property type="evidence" value="ECO:0007669"/>
    <property type="project" value="UniProtKB-UniRule"/>
</dbReference>
<dbReference type="SUPFAM" id="SSF56059">
    <property type="entry name" value="Glutathione synthetase ATP-binding domain-like"/>
    <property type="match status" value="1"/>
</dbReference>
<dbReference type="FunFam" id="3.90.600.10:FF:000001">
    <property type="entry name" value="Trifunctional purine biosynthetic protein adenosine-3"/>
    <property type="match status" value="1"/>
</dbReference>
<dbReference type="Gene3D" id="3.30.470.20">
    <property type="entry name" value="ATP-grasp fold, B domain"/>
    <property type="match status" value="1"/>
</dbReference>
<dbReference type="FunFam" id="3.30.1490.20:FF:000006">
    <property type="entry name" value="phosphoribosylamine--glycine ligase, chloroplastic-like"/>
    <property type="match status" value="1"/>
</dbReference>
<evidence type="ECO:0000256" key="9">
    <source>
        <dbReference type="ARBA" id="ARBA00022840"/>
    </source>
</evidence>
<comment type="caution">
    <text evidence="17">The sequence shown here is derived from an EMBL/GenBank/DDBJ whole genome shotgun (WGS) entry which is preliminary data.</text>
</comment>
<dbReference type="NCBIfam" id="TIGR00877">
    <property type="entry name" value="purD"/>
    <property type="match status" value="1"/>
</dbReference>
<evidence type="ECO:0000256" key="3">
    <source>
        <dbReference type="ARBA" id="ARBA00005174"/>
    </source>
</evidence>
<evidence type="ECO:0000256" key="1">
    <source>
        <dbReference type="ARBA" id="ARBA00001936"/>
    </source>
</evidence>
<evidence type="ECO:0000259" key="16">
    <source>
        <dbReference type="PROSITE" id="PS50975"/>
    </source>
</evidence>
<evidence type="ECO:0000256" key="2">
    <source>
        <dbReference type="ARBA" id="ARBA00001946"/>
    </source>
</evidence>
<evidence type="ECO:0000256" key="7">
    <source>
        <dbReference type="ARBA" id="ARBA00022741"/>
    </source>
</evidence>
<keyword evidence="8 14" id="KW-0658">Purine biosynthesis</keyword>
<keyword evidence="5 14" id="KW-0436">Ligase</keyword>
<dbReference type="InterPro" id="IPR016185">
    <property type="entry name" value="PreATP-grasp_dom_sf"/>
</dbReference>
<dbReference type="FunFam" id="3.40.50.20:FF:000006">
    <property type="entry name" value="Phosphoribosylamine--glycine ligase, chloroplastic"/>
    <property type="match status" value="1"/>
</dbReference>
<dbReference type="InterPro" id="IPR013815">
    <property type="entry name" value="ATP_grasp_subdomain_1"/>
</dbReference>
<dbReference type="InterPro" id="IPR020560">
    <property type="entry name" value="PRibGlycinamide_synth_C-dom"/>
</dbReference>
<dbReference type="GO" id="GO:0005524">
    <property type="term" value="F:ATP binding"/>
    <property type="evidence" value="ECO:0007669"/>
    <property type="project" value="UniProtKB-UniRule"/>
</dbReference>
<dbReference type="InterPro" id="IPR011054">
    <property type="entry name" value="Rudment_hybrid_motif"/>
</dbReference>
<dbReference type="GO" id="GO:0006189">
    <property type="term" value="P:'de novo' IMP biosynthetic process"/>
    <property type="evidence" value="ECO:0007669"/>
    <property type="project" value="UniProtKB-UniRule"/>
</dbReference>
<comment type="cofactor">
    <cofactor evidence="1">
        <name>Mn(2+)</name>
        <dbReference type="ChEBI" id="CHEBI:29035"/>
    </cofactor>
</comment>
<evidence type="ECO:0000256" key="5">
    <source>
        <dbReference type="ARBA" id="ARBA00022598"/>
    </source>
</evidence>
<dbReference type="HAMAP" id="MF_00138">
    <property type="entry name" value="GARS"/>
    <property type="match status" value="1"/>
</dbReference>
<evidence type="ECO:0000313" key="18">
    <source>
        <dbReference type="Proteomes" id="UP000778970"/>
    </source>
</evidence>
<comment type="catalytic activity">
    <reaction evidence="14">
        <text>5-phospho-beta-D-ribosylamine + glycine + ATP = N(1)-(5-phospho-beta-D-ribosyl)glycinamide + ADP + phosphate + H(+)</text>
        <dbReference type="Rhea" id="RHEA:17453"/>
        <dbReference type="ChEBI" id="CHEBI:15378"/>
        <dbReference type="ChEBI" id="CHEBI:30616"/>
        <dbReference type="ChEBI" id="CHEBI:43474"/>
        <dbReference type="ChEBI" id="CHEBI:57305"/>
        <dbReference type="ChEBI" id="CHEBI:58681"/>
        <dbReference type="ChEBI" id="CHEBI:143788"/>
        <dbReference type="ChEBI" id="CHEBI:456216"/>
        <dbReference type="EC" id="6.3.4.13"/>
    </reaction>
</comment>
<comment type="similarity">
    <text evidence="11 14">Belongs to the GARS family.</text>
</comment>
<evidence type="ECO:0000256" key="15">
    <source>
        <dbReference type="PROSITE-ProRule" id="PRU00409"/>
    </source>
</evidence>